<accession>A0ABQ9XA46</accession>
<feature type="compositionally biased region" description="Low complexity" evidence="4">
    <location>
        <begin position="682"/>
        <end position="699"/>
    </location>
</feature>
<feature type="compositionally biased region" description="Polar residues" evidence="4">
    <location>
        <begin position="596"/>
        <end position="626"/>
    </location>
</feature>
<feature type="region of interest" description="Disordered" evidence="4">
    <location>
        <begin position="1076"/>
        <end position="1095"/>
    </location>
</feature>
<organism evidence="5 6">
    <name type="scientific">Blattamonas nauphoetae</name>
    <dbReference type="NCBI Taxonomy" id="2049346"/>
    <lineage>
        <taxon>Eukaryota</taxon>
        <taxon>Metamonada</taxon>
        <taxon>Preaxostyla</taxon>
        <taxon>Oxymonadida</taxon>
        <taxon>Blattamonas</taxon>
    </lineage>
</organism>
<dbReference type="Proteomes" id="UP001281761">
    <property type="component" value="Unassembled WGS sequence"/>
</dbReference>
<feature type="region of interest" description="Disordered" evidence="4">
    <location>
        <begin position="585"/>
        <end position="699"/>
    </location>
</feature>
<gene>
    <name evidence="5" type="ORF">BLNAU_17339</name>
</gene>
<dbReference type="PANTHER" id="PTHR12241">
    <property type="entry name" value="TUBULIN POLYGLUTAMYLASE"/>
    <property type="match status" value="1"/>
</dbReference>
<evidence type="ECO:0000256" key="1">
    <source>
        <dbReference type="ARBA" id="ARBA00022598"/>
    </source>
</evidence>
<feature type="compositionally biased region" description="Polar residues" evidence="4">
    <location>
        <begin position="435"/>
        <end position="445"/>
    </location>
</feature>
<feature type="region of interest" description="Disordered" evidence="4">
    <location>
        <begin position="17"/>
        <end position="40"/>
    </location>
</feature>
<keyword evidence="1 5" id="KW-0436">Ligase</keyword>
<evidence type="ECO:0000256" key="3">
    <source>
        <dbReference type="ARBA" id="ARBA00022840"/>
    </source>
</evidence>
<evidence type="ECO:0000313" key="5">
    <source>
        <dbReference type="EMBL" id="KAK2947739.1"/>
    </source>
</evidence>
<dbReference type="PANTHER" id="PTHR12241:SF147">
    <property type="entry name" value="TUBULIN POLYGLUTAMYLASE TTLL7"/>
    <property type="match status" value="1"/>
</dbReference>
<feature type="compositionally biased region" description="Polar residues" evidence="4">
    <location>
        <begin position="467"/>
        <end position="476"/>
    </location>
</feature>
<dbReference type="PROSITE" id="PS51221">
    <property type="entry name" value="TTL"/>
    <property type="match status" value="1"/>
</dbReference>
<reference evidence="5 6" key="1">
    <citation type="journal article" date="2022" name="bioRxiv">
        <title>Genomics of Preaxostyla Flagellates Illuminates Evolutionary Transitions and the Path Towards Mitochondrial Loss.</title>
        <authorList>
            <person name="Novak L.V.F."/>
            <person name="Treitli S.C."/>
            <person name="Pyrih J."/>
            <person name="Halakuc P."/>
            <person name="Pipaliya S.V."/>
            <person name="Vacek V."/>
            <person name="Brzon O."/>
            <person name="Soukal P."/>
            <person name="Eme L."/>
            <person name="Dacks J.B."/>
            <person name="Karnkowska A."/>
            <person name="Elias M."/>
            <person name="Hampl V."/>
        </authorList>
    </citation>
    <scope>NUCLEOTIDE SEQUENCE [LARGE SCALE GENOMIC DNA]</scope>
    <source>
        <strain evidence="5">NAU3</strain>
        <tissue evidence="5">Gut</tissue>
    </source>
</reference>
<dbReference type="InterPro" id="IPR004344">
    <property type="entry name" value="TTL/TTLL_fam"/>
</dbReference>
<feature type="region of interest" description="Disordered" evidence="4">
    <location>
        <begin position="801"/>
        <end position="820"/>
    </location>
</feature>
<feature type="region of interest" description="Disordered" evidence="4">
    <location>
        <begin position="1015"/>
        <end position="1056"/>
    </location>
</feature>
<evidence type="ECO:0000313" key="6">
    <source>
        <dbReference type="Proteomes" id="UP001281761"/>
    </source>
</evidence>
<keyword evidence="6" id="KW-1185">Reference proteome</keyword>
<protein>
    <submittedName>
        <fullName evidence="5">Tubulin glycylase 3C</fullName>
        <ecNumber evidence="5">6.3.2.-</ecNumber>
    </submittedName>
</protein>
<name>A0ABQ9XA46_9EUKA</name>
<comment type="caution">
    <text evidence="5">The sequence shown here is derived from an EMBL/GenBank/DDBJ whole genome shotgun (WGS) entry which is preliminary data.</text>
</comment>
<feature type="region of interest" description="Disordered" evidence="4">
    <location>
        <begin position="435"/>
        <end position="476"/>
    </location>
</feature>
<feature type="compositionally biased region" description="Basic and acidic residues" evidence="4">
    <location>
        <begin position="836"/>
        <end position="854"/>
    </location>
</feature>
<keyword evidence="2" id="KW-0547">Nucleotide-binding</keyword>
<sequence length="1516" mass="171113">MSQLLKGSSLESAYLSKVDAEANNSGESEDDEEKPQTKKYRAKTPEQIRTAFPLIKIRKKIYVNLTCCKYDVHRDVLKAMNWKETEDEDDWNLFWTDTSVGTDRLKRLRSFQKINHFPGMSEITRKDNLARNMNKLKNQFPEDYKFVPTTWILPHDYNALAQYFNSARKSKTIIVKPDASCQGRGIFLTRHIEDLNSTDDCVVQQYISKPHLINGLKYDLRLYVLVASCNPLRMFMHRKGIIRFATVEYTKPTDENLENTFMHLTNYAVNKRNTSYIQAQSNSKSGDSKDDGSEPSGSKWSHQDYRKYLREKEGVDDEAVWHKICAVCVKTVTAISGILRHTYRLCTPQDKVSQRVSMCFEVLGFDVMLDHKLEPHLIEVNHSPSFTCDTPLDYDVKFNVVKDTMTIMNINSKDRTESLKEEKQKMMSRLYRTSYNRQPLPSQQKGMAPSSKAKQQLPSPSDRKTPPTDSTPDFTNFDKWTSENLGGFYQIYPIPEFLDFQRFVLSPEHFFAAETVSSKTRKELVLKTQAEKERERGRIRALMFKRDNRVKENKEKVGEKNAVYTLNRDKPNTDQLVRTNQVLTISDTPTPPTIAQPASSQSHPQPLSRPSSTQKLKSISPTQSTPLPALHHSPRRMHPPPPTQPLCLKPSHISGPLQIDSSLMSLNPLDPSPTTSLTHTQSNPSLASTSLSSSLPTTTLKGADTERFTSSHTLPPTLWNQTSFVFVGSLPLPVTSSFGSGRDEQKNGEEPADVITNHSQPLLDMSECVSPSFIEQRQAVLQKRSALLRISSLMADFERMKRDQHSHPAASYDSKKIAQVPQTQLLTFPDPSMDQWRGDRDGEGGHHERTKVEVDAASSRAMKRIAPAFTTTQLARDPSPPTRKAQNTQPPQMQALSILSSHSKNTATARFHLPLSVSPTPTVDDLAKPHAAPLGPMESLSITGIGLMSERERLRGEREKASLERRMLDLRREEAAVAAGTKKVGGSRTTHTVKFEEAFSRPIQAESPSMVLDTPLSIHNTPPPPLTDDAVGGGRKERDAQKGSGGSVSRVGRAVGTETRNSVHHVNRTRLVGQQAPLVPPDRPNSSLTPSLATAGPVPQWLMQNRSEMHVAPKMMKRPNANQFSKPIRIRAESRLEASQQSLSPPATQTNLIKVFLSQICGECKPLRAVIANCLLLWTSTPRSYSAFLAHHRPKVLAFLDHFASHEPSIPHGMILAHLCFSPQLDLSTRALKVLYKPRDSNSIVPSFLQTHEMPSGSTEQSSELVPFASRLCSTLTTHVSQLKSLLTKSPLHIGNAVLEMICEGLSLIYSLALHSEDSIETDLNKSGMIYHLKSTIVTCLDLIEQTKNGSNSSPSDQTDMLYRVLDRSWNCAIVWIWDTETILPRIFERAFFNVTDLCSLLERTCHHSAQAPHSRHFKLLSKYVFYFVDCVPRLLEENLVERMLDKSQPMKVPTAHRKYHYNLIDSLLEFFKKPRLSLFEGYKWKQIRKLQFERVLKPGPPKSHQTFHLNLIRGP</sequence>
<evidence type="ECO:0000256" key="2">
    <source>
        <dbReference type="ARBA" id="ARBA00022741"/>
    </source>
</evidence>
<dbReference type="SUPFAM" id="SSF56059">
    <property type="entry name" value="Glutathione synthetase ATP-binding domain-like"/>
    <property type="match status" value="1"/>
</dbReference>
<feature type="region of interest" description="Disordered" evidence="4">
    <location>
        <begin position="278"/>
        <end position="300"/>
    </location>
</feature>
<feature type="compositionally biased region" description="Low complexity" evidence="4">
    <location>
        <begin position="1047"/>
        <end position="1056"/>
    </location>
</feature>
<dbReference type="Gene3D" id="3.30.470.20">
    <property type="entry name" value="ATP-grasp fold, B domain"/>
    <property type="match status" value="1"/>
</dbReference>
<feature type="region of interest" description="Disordered" evidence="4">
    <location>
        <begin position="827"/>
        <end position="857"/>
    </location>
</feature>
<feature type="compositionally biased region" description="Polar residues" evidence="4">
    <location>
        <begin position="672"/>
        <end position="681"/>
    </location>
</feature>
<evidence type="ECO:0000256" key="4">
    <source>
        <dbReference type="SAM" id="MobiDB-lite"/>
    </source>
</evidence>
<keyword evidence="3" id="KW-0067">ATP-binding</keyword>
<dbReference type="EMBL" id="JARBJD010000192">
    <property type="protein sequence ID" value="KAK2947739.1"/>
    <property type="molecule type" value="Genomic_DNA"/>
</dbReference>
<dbReference type="GO" id="GO:0016874">
    <property type="term" value="F:ligase activity"/>
    <property type="evidence" value="ECO:0007669"/>
    <property type="project" value="UniProtKB-KW"/>
</dbReference>
<dbReference type="Pfam" id="PF03133">
    <property type="entry name" value="TTL"/>
    <property type="match status" value="1"/>
</dbReference>
<proteinExistence type="predicted"/>
<dbReference type="EC" id="6.3.2.-" evidence="5"/>